<name>A0A6V2BRN0_9STRA</name>
<feature type="region of interest" description="Disordered" evidence="1">
    <location>
        <begin position="218"/>
        <end position="323"/>
    </location>
</feature>
<evidence type="ECO:0000313" key="2">
    <source>
        <dbReference type="EMBL" id="CAE4588934.1"/>
    </source>
</evidence>
<dbReference type="EMBL" id="HBNS01006643">
    <property type="protein sequence ID" value="CAE4588936.1"/>
    <property type="molecule type" value="Transcribed_RNA"/>
</dbReference>
<feature type="compositionally biased region" description="Low complexity" evidence="1">
    <location>
        <begin position="59"/>
        <end position="101"/>
    </location>
</feature>
<feature type="compositionally biased region" description="Low complexity" evidence="1">
    <location>
        <begin position="243"/>
        <end position="260"/>
    </location>
</feature>
<feature type="region of interest" description="Disordered" evidence="1">
    <location>
        <begin position="1"/>
        <end position="101"/>
    </location>
</feature>
<feature type="compositionally biased region" description="Polar residues" evidence="1">
    <location>
        <begin position="291"/>
        <end position="308"/>
    </location>
</feature>
<dbReference type="EMBL" id="HBNS01006642">
    <property type="protein sequence ID" value="CAE4588934.1"/>
    <property type="molecule type" value="Transcribed_RNA"/>
</dbReference>
<evidence type="ECO:0000313" key="3">
    <source>
        <dbReference type="EMBL" id="CAE4588936.1"/>
    </source>
</evidence>
<gene>
    <name evidence="2" type="ORF">DBRI00130_LOCUS5380</name>
    <name evidence="3" type="ORF">DBRI00130_LOCUS5381</name>
</gene>
<feature type="compositionally biased region" description="Polar residues" evidence="1">
    <location>
        <begin position="576"/>
        <end position="592"/>
    </location>
</feature>
<reference evidence="3" key="1">
    <citation type="submission" date="2021-01" db="EMBL/GenBank/DDBJ databases">
        <authorList>
            <person name="Corre E."/>
            <person name="Pelletier E."/>
            <person name="Niang G."/>
            <person name="Scheremetjew M."/>
            <person name="Finn R."/>
            <person name="Kale V."/>
            <person name="Holt S."/>
            <person name="Cochrane G."/>
            <person name="Meng A."/>
            <person name="Brown T."/>
            <person name="Cohen L."/>
        </authorList>
    </citation>
    <scope>NUCLEOTIDE SEQUENCE</scope>
    <source>
        <strain evidence="3">GSO104</strain>
    </source>
</reference>
<accession>A0A6V2BRN0</accession>
<feature type="region of interest" description="Disordered" evidence="1">
    <location>
        <begin position="562"/>
        <end position="632"/>
    </location>
</feature>
<sequence length="826" mass="85217">MEMASPSADSDSKKIGASPVTNGKREANELASSRVKAARQSPPEPCEATSPVPGVAPCSTHSAGNGSTNSSSGERNGVSQTPQSAPTAAPPSCAAAALDAQSSPAEADVTADIHQRREDLLRTFCSHLGSQSIGGANGGAPLSVSPPPTYGKGTAAEAAAKRLSAAGMASPGGIGVFGGGRMDNTRTASSIIRCLHRDDSDSTGGAFCSLPGLDLHSEGDPTTADPLPGVGKSFAPLPDQNGDSKMSSVSSSSADSSVSSGNNMPPPAPKEGGGGRGGKEDMKIPAMAASVISSDRNNGSAPSNSTGGATAEDKNAAVSASSERAASANENAIKLEQAAARNLGLRTVWTRSSASQAPPAMLRSFSDSFSSLVDSRVRAWTLLLLRHSLSNGDEQSRSRLLGLLATSSSILLTAVVTTFQPLNLPPEVKAKVEAEKKEGKSENDVVLPVIFEALTDVTIQGQPFTVPLRAPGTISAKFSRSSELITYVEVKLDTNALVSSMVEQARLVVFKAVAKATALPNSSLGLGSQFESSSMLSSTQMAANRSRASIATLAQFNSTLSLSNSDSNKQRLDKASQPNQQKSPPVIRSSSYLGAKNGEANHSSTLLSRTRKNRSVTWKSAHEEPRVDSANYPTAKRRRLEVPVPTLKTTRSFGKPDAGLFESQKNATFAEFGRSHQHSQVPAFVNGKLQVPNGFQQDSAGGGLSGRSMGNLSANRNATFAGLSMTPRNGLVPNMGGASLGRGSLGAANASFNFSSNCASRTLSQSVAALTRNPSDPFSLIRRSNSGMVRGGIGGNSHSAMPRTATALESLLLSAAKGNRGGLSKR</sequence>
<organism evidence="3">
    <name type="scientific">Ditylum brightwellii</name>
    <dbReference type="NCBI Taxonomy" id="49249"/>
    <lineage>
        <taxon>Eukaryota</taxon>
        <taxon>Sar</taxon>
        <taxon>Stramenopiles</taxon>
        <taxon>Ochrophyta</taxon>
        <taxon>Bacillariophyta</taxon>
        <taxon>Mediophyceae</taxon>
        <taxon>Lithodesmiophycidae</taxon>
        <taxon>Lithodesmiales</taxon>
        <taxon>Lithodesmiaceae</taxon>
        <taxon>Ditylum</taxon>
    </lineage>
</organism>
<dbReference type="AlphaFoldDB" id="A0A6V2BRN0"/>
<evidence type="ECO:0000256" key="1">
    <source>
        <dbReference type="SAM" id="MobiDB-lite"/>
    </source>
</evidence>
<protein>
    <submittedName>
        <fullName evidence="3">Uncharacterized protein</fullName>
    </submittedName>
</protein>
<proteinExistence type="predicted"/>